<organism evidence="2 3">
    <name type="scientific">Psittacicella hinzii</name>
    <dbReference type="NCBI Taxonomy" id="2028575"/>
    <lineage>
        <taxon>Bacteria</taxon>
        <taxon>Pseudomonadati</taxon>
        <taxon>Pseudomonadota</taxon>
        <taxon>Gammaproteobacteria</taxon>
        <taxon>Pasteurellales</taxon>
        <taxon>Psittacicellaceae</taxon>
        <taxon>Psittacicella</taxon>
    </lineage>
</organism>
<comment type="caution">
    <text evidence="2">The sequence shown here is derived from an EMBL/GenBank/DDBJ whole genome shotgun (WGS) entry which is preliminary data.</text>
</comment>
<name>A0A3A1YC72_9GAMM</name>
<evidence type="ECO:0008006" key="4">
    <source>
        <dbReference type="Google" id="ProtNLM"/>
    </source>
</evidence>
<feature type="transmembrane region" description="Helical" evidence="1">
    <location>
        <begin position="81"/>
        <end position="114"/>
    </location>
</feature>
<reference evidence="2 3" key="1">
    <citation type="submission" date="2017-08" db="EMBL/GenBank/DDBJ databases">
        <title>Reclassification of Bisgaard taxon 37 and 44.</title>
        <authorList>
            <person name="Christensen H."/>
        </authorList>
    </citation>
    <scope>NUCLEOTIDE SEQUENCE [LARGE SCALE GENOMIC DNA]</scope>
    <source>
        <strain evidence="2 3">111</strain>
    </source>
</reference>
<feature type="transmembrane region" description="Helical" evidence="1">
    <location>
        <begin position="20"/>
        <end position="42"/>
    </location>
</feature>
<proteinExistence type="predicted"/>
<protein>
    <recommendedName>
        <fullName evidence="4">Holin</fullName>
    </recommendedName>
</protein>
<gene>
    <name evidence="2" type="ORF">CKF58_06825</name>
</gene>
<keyword evidence="1" id="KW-1133">Transmembrane helix</keyword>
<dbReference type="Proteomes" id="UP000265916">
    <property type="component" value="Unassembled WGS sequence"/>
</dbReference>
<dbReference type="AlphaFoldDB" id="A0A3A1YC72"/>
<keyword evidence="1" id="KW-0472">Membrane</keyword>
<keyword evidence="3" id="KW-1185">Reference proteome</keyword>
<accession>A0A3A1YC72</accession>
<feature type="transmembrane region" description="Helical" evidence="1">
    <location>
        <begin position="54"/>
        <end position="75"/>
    </location>
</feature>
<evidence type="ECO:0000256" key="1">
    <source>
        <dbReference type="SAM" id="Phobius"/>
    </source>
</evidence>
<evidence type="ECO:0000313" key="2">
    <source>
        <dbReference type="EMBL" id="RIY35285.1"/>
    </source>
</evidence>
<evidence type="ECO:0000313" key="3">
    <source>
        <dbReference type="Proteomes" id="UP000265916"/>
    </source>
</evidence>
<sequence length="137" mass="15618">MMTVFDHEKTKLVINNLTDLLNLFVNLQSIKWSLIGVAFAIFKFKKDGRVGVLHFWYELALVFFIVYLGAPVAIINGVPESYLPIIAAIIGYAGVNNVVKVVTQFINVWISYFINKYDPSKKKKTEDKQTTGKDEDR</sequence>
<dbReference type="EMBL" id="NRJG01000139">
    <property type="protein sequence ID" value="RIY35285.1"/>
    <property type="molecule type" value="Genomic_DNA"/>
</dbReference>
<keyword evidence="1" id="KW-0812">Transmembrane</keyword>